<dbReference type="AlphaFoldDB" id="A0AAV0XLL9"/>
<accession>A0AAV0XLL9</accession>
<organism evidence="1 2">
    <name type="scientific">Macrosiphum euphorbiae</name>
    <name type="common">potato aphid</name>
    <dbReference type="NCBI Taxonomy" id="13131"/>
    <lineage>
        <taxon>Eukaryota</taxon>
        <taxon>Metazoa</taxon>
        <taxon>Ecdysozoa</taxon>
        <taxon>Arthropoda</taxon>
        <taxon>Hexapoda</taxon>
        <taxon>Insecta</taxon>
        <taxon>Pterygota</taxon>
        <taxon>Neoptera</taxon>
        <taxon>Paraneoptera</taxon>
        <taxon>Hemiptera</taxon>
        <taxon>Sternorrhyncha</taxon>
        <taxon>Aphidomorpha</taxon>
        <taxon>Aphidoidea</taxon>
        <taxon>Aphididae</taxon>
        <taxon>Macrosiphini</taxon>
        <taxon>Macrosiphum</taxon>
    </lineage>
</organism>
<dbReference type="EMBL" id="CARXXK010000005">
    <property type="protein sequence ID" value="CAI6369335.1"/>
    <property type="molecule type" value="Genomic_DNA"/>
</dbReference>
<sequence>MRYFMVGCTSKKWVVGIFPETNEYSAVPTNWLIKTVINDRIKISCKWPPSPIIVTSETIKIAVEPSPEWPIYSIRLADNGKEYSNFNKAWHQKFLINSGTSSSEAEIRKKKSYKRSKIISQHLSSDSDSCEESYQICNTADNSGLKTTTGNISINDTSKVHIDSFIMPSTSKKLSVDQNLVNPFMFSSDENPENEQFEKDGHRMISMKENANNLINATTKCSDATRVDNLVSSPYYNIPSTSMIMYDMCNSESDNNVQKNVTFLPTLNDANTQRTVMEILLNIENQNNLIIKEQSIMKLVHDRLLNKINGLELNIQGNSKNSNGSSVHLDSDFLSKFPLVDHTMYLEVEHLTINDTSFKIKLEYFIRNVGGSNSKNHVQRMMGKFFSDEYATKCTRTGRGKDKTTTVGQSKLLNVLKKVVKECSSGSSVEFTDSNYENIVAEWLRYASIRLARSKKAD</sequence>
<evidence type="ECO:0008006" key="3">
    <source>
        <dbReference type="Google" id="ProtNLM"/>
    </source>
</evidence>
<evidence type="ECO:0000313" key="1">
    <source>
        <dbReference type="EMBL" id="CAI6369335.1"/>
    </source>
</evidence>
<protein>
    <recommendedName>
        <fullName evidence="3">BEN domain-containing protein</fullName>
    </recommendedName>
</protein>
<evidence type="ECO:0000313" key="2">
    <source>
        <dbReference type="Proteomes" id="UP001160148"/>
    </source>
</evidence>
<keyword evidence="2" id="KW-1185">Reference proteome</keyword>
<reference evidence="1 2" key="1">
    <citation type="submission" date="2023-01" db="EMBL/GenBank/DDBJ databases">
        <authorList>
            <person name="Whitehead M."/>
        </authorList>
    </citation>
    <scope>NUCLEOTIDE SEQUENCE [LARGE SCALE GENOMIC DNA]</scope>
</reference>
<dbReference type="Proteomes" id="UP001160148">
    <property type="component" value="Unassembled WGS sequence"/>
</dbReference>
<proteinExistence type="predicted"/>
<comment type="caution">
    <text evidence="1">The sequence shown here is derived from an EMBL/GenBank/DDBJ whole genome shotgun (WGS) entry which is preliminary data.</text>
</comment>
<gene>
    <name evidence="1" type="ORF">MEUPH1_LOCUS23585</name>
</gene>
<name>A0AAV0XLL9_9HEMI</name>